<evidence type="ECO:0000313" key="3">
    <source>
        <dbReference type="Proteomes" id="UP001595685"/>
    </source>
</evidence>
<evidence type="ECO:0000256" key="1">
    <source>
        <dbReference type="SAM" id="MobiDB-lite"/>
    </source>
</evidence>
<dbReference type="EMBL" id="JBHRWW010000021">
    <property type="protein sequence ID" value="MFC3690366.1"/>
    <property type="molecule type" value="Genomic_DNA"/>
</dbReference>
<gene>
    <name evidence="2" type="ORF">ACFOLH_18615</name>
</gene>
<feature type="compositionally biased region" description="Low complexity" evidence="1">
    <location>
        <begin position="1"/>
        <end position="15"/>
    </location>
</feature>
<evidence type="ECO:0008006" key="4">
    <source>
        <dbReference type="Google" id="ProtNLM"/>
    </source>
</evidence>
<feature type="compositionally biased region" description="Basic residues" evidence="1">
    <location>
        <begin position="27"/>
        <end position="37"/>
    </location>
</feature>
<dbReference type="InterPro" id="IPR008972">
    <property type="entry name" value="Cupredoxin"/>
</dbReference>
<reference evidence="3" key="1">
    <citation type="journal article" date="2019" name="Int. J. Syst. Evol. Microbiol.">
        <title>The Global Catalogue of Microorganisms (GCM) 10K type strain sequencing project: providing services to taxonomists for standard genome sequencing and annotation.</title>
        <authorList>
            <consortium name="The Broad Institute Genomics Platform"/>
            <consortium name="The Broad Institute Genome Sequencing Center for Infectious Disease"/>
            <person name="Wu L."/>
            <person name="Ma J."/>
        </authorList>
    </citation>
    <scope>NUCLEOTIDE SEQUENCE [LARGE SCALE GENOMIC DNA]</scope>
    <source>
        <strain evidence="3">NCAIM B.02333</strain>
    </source>
</reference>
<comment type="caution">
    <text evidence="2">The sequence shown here is derived from an EMBL/GenBank/DDBJ whole genome shotgun (WGS) entry which is preliminary data.</text>
</comment>
<protein>
    <recommendedName>
        <fullName evidence="4">EfeO-type cupredoxin-like domain-containing protein</fullName>
    </recommendedName>
</protein>
<feature type="region of interest" description="Disordered" evidence="1">
    <location>
        <begin position="1"/>
        <end position="37"/>
    </location>
</feature>
<sequence length="160" mass="16786">MTASSSASSSASRSSVADDARPGAAPRRARRARSLRPAGRRPVRGWVRWAVLGGAAAAVLLGGCGEEPTGPPPPPVTLSATLADGEVTVDEASPEVPRGTEVTLQVTSDEPVEVHVHGFDEYIRISEAGTDEATFTVDLPGVFEIETHETGLLIYQLTVR</sequence>
<accession>A0ABV7WMX4</accession>
<dbReference type="Gene3D" id="2.60.40.420">
    <property type="entry name" value="Cupredoxins - blue copper proteins"/>
    <property type="match status" value="1"/>
</dbReference>
<evidence type="ECO:0000313" key="2">
    <source>
        <dbReference type="EMBL" id="MFC3690366.1"/>
    </source>
</evidence>
<dbReference type="Proteomes" id="UP001595685">
    <property type="component" value="Unassembled WGS sequence"/>
</dbReference>
<proteinExistence type="predicted"/>
<name>A0ABV7WMX4_9MICO</name>
<keyword evidence="3" id="KW-1185">Reference proteome</keyword>
<dbReference type="RefSeq" id="WP_340293084.1">
    <property type="nucleotide sequence ID" value="NZ_JBBEOI010000095.1"/>
</dbReference>
<dbReference type="SUPFAM" id="SSF49503">
    <property type="entry name" value="Cupredoxins"/>
    <property type="match status" value="1"/>
</dbReference>
<organism evidence="2 3">
    <name type="scientific">Aquipuribacter hungaricus</name>
    <dbReference type="NCBI Taxonomy" id="545624"/>
    <lineage>
        <taxon>Bacteria</taxon>
        <taxon>Bacillati</taxon>
        <taxon>Actinomycetota</taxon>
        <taxon>Actinomycetes</taxon>
        <taxon>Micrococcales</taxon>
        <taxon>Intrasporangiaceae</taxon>
        <taxon>Aquipuribacter</taxon>
    </lineage>
</organism>